<feature type="transmembrane region" description="Helical" evidence="1">
    <location>
        <begin position="12"/>
        <end position="31"/>
    </location>
</feature>
<evidence type="ECO:0000256" key="1">
    <source>
        <dbReference type="SAM" id="Phobius"/>
    </source>
</evidence>
<keyword evidence="1" id="KW-0472">Membrane</keyword>
<feature type="transmembrane region" description="Helical" evidence="1">
    <location>
        <begin position="65"/>
        <end position="91"/>
    </location>
</feature>
<protein>
    <submittedName>
        <fullName evidence="2">Uncharacterized protein</fullName>
    </submittedName>
</protein>
<name>A0AAU7R3V1_9ACTN</name>
<dbReference type="RefSeq" id="WP_349879519.1">
    <property type="nucleotide sequence ID" value="NZ_CP157974.1"/>
</dbReference>
<keyword evidence="1" id="KW-1133">Transmembrane helix</keyword>
<dbReference type="EMBL" id="CP157974">
    <property type="protein sequence ID" value="XBT83178.1"/>
    <property type="molecule type" value="Genomic_DNA"/>
</dbReference>
<gene>
    <name evidence="2" type="ORF">ABIH81_06770</name>
</gene>
<keyword evidence="1" id="KW-0812">Transmembrane</keyword>
<evidence type="ECO:0000313" key="2">
    <source>
        <dbReference type="EMBL" id="XBT83178.1"/>
    </source>
</evidence>
<reference evidence="2" key="1">
    <citation type="submission" date="2024-06" db="EMBL/GenBank/DDBJ databases">
        <title>Micromonospora sp. strain HUAS YX12 genome sequences.</title>
        <authorList>
            <person name="Mo P."/>
        </authorList>
    </citation>
    <scope>NUCLEOTIDE SEQUENCE</scope>
    <source>
        <strain evidence="2">HUAS YX12</strain>
    </source>
</reference>
<dbReference type="AlphaFoldDB" id="A0AAU7R3V1"/>
<sequence length="334" mass="35822">MSFVPPPPKSRHWTFTAVATAVVTPALVWGVDRSYRSTERCLRAHGSSIGDSDADIPEPCSEVSALLGLLVLIAGAYVAATAITGLCVGVAEGRHRRGFGHRRWFSVTVVGVAAPWALATYTAGYGIGRLLRPPAVDTSWADGRDAARRTLEFLAQGGQPGAVPAPGFLTEEPVHLDARLHYARHYGTTVAYQQTSAVAFGSPAFVTGALLANAVGNSNARSRAARMASPQWRDHELTRVVLTPTRTWCYSFGRWLSFDHTAVMEYHLDPHGVVLLFADTEPLRLTGPGAWLHAVLFAYFRFGAPALTTATFLLPIRATQSPAASAATSPSTSR</sequence>
<proteinExistence type="predicted"/>
<accession>A0AAU7R3V1</accession>
<organism evidence="2">
    <name type="scientific">Micromonospora sp. HUAS YX12</name>
    <dbReference type="NCBI Taxonomy" id="3156396"/>
    <lineage>
        <taxon>Bacteria</taxon>
        <taxon>Bacillati</taxon>
        <taxon>Actinomycetota</taxon>
        <taxon>Actinomycetes</taxon>
        <taxon>Micromonosporales</taxon>
        <taxon>Micromonosporaceae</taxon>
        <taxon>Micromonospora</taxon>
    </lineage>
</organism>
<feature type="transmembrane region" description="Helical" evidence="1">
    <location>
        <begin position="103"/>
        <end position="124"/>
    </location>
</feature>